<accession>A0ABT0WMK3</accession>
<protein>
    <submittedName>
        <fullName evidence="1">DUF1993 domain-containing protein</fullName>
    </submittedName>
</protein>
<comment type="caution">
    <text evidence="1">The sequence shown here is derived from an EMBL/GenBank/DDBJ whole genome shotgun (WGS) entry which is preliminary data.</text>
</comment>
<dbReference type="SUPFAM" id="SSF109854">
    <property type="entry name" value="DinB/YfiT-like putative metalloenzymes"/>
    <property type="match status" value="1"/>
</dbReference>
<reference evidence="1 2" key="1">
    <citation type="submission" date="2022-06" db="EMBL/GenBank/DDBJ databases">
        <title>Janthinobacterium kumbetensis sp. nov., isolated from spring water in Turkey.</title>
        <authorList>
            <person name="Inan Bektas K."/>
            <person name="Belduz A.A."/>
            <person name="Canakci S."/>
            <person name="Nalcaoglu A."/>
            <person name="Ceylan E."/>
            <person name="Kati H."/>
        </authorList>
    </citation>
    <scope>NUCLEOTIDE SEQUENCE [LARGE SCALE GENOMIC DNA]</scope>
    <source>
        <strain evidence="1 2">GK</strain>
    </source>
</reference>
<dbReference type="Pfam" id="PF09351">
    <property type="entry name" value="DUF1993"/>
    <property type="match status" value="1"/>
</dbReference>
<dbReference type="InterPro" id="IPR034660">
    <property type="entry name" value="DinB/YfiT-like"/>
</dbReference>
<dbReference type="PANTHER" id="PTHR36922:SF1">
    <property type="entry name" value="DUF1993 DOMAIN-CONTAINING PROTEIN"/>
    <property type="match status" value="1"/>
</dbReference>
<evidence type="ECO:0000313" key="2">
    <source>
        <dbReference type="Proteomes" id="UP001202243"/>
    </source>
</evidence>
<name>A0ABT0WMK3_9BURK</name>
<organism evidence="1 2">
    <name type="scientific">Janthinobacterium kumbetense</name>
    <dbReference type="NCBI Taxonomy" id="2950280"/>
    <lineage>
        <taxon>Bacteria</taxon>
        <taxon>Pseudomonadati</taxon>
        <taxon>Pseudomonadota</taxon>
        <taxon>Betaproteobacteria</taxon>
        <taxon>Burkholderiales</taxon>
        <taxon>Oxalobacteraceae</taxon>
        <taxon>Janthinobacterium</taxon>
    </lineage>
</organism>
<dbReference type="Proteomes" id="UP001202243">
    <property type="component" value="Unassembled WGS sequence"/>
</dbReference>
<dbReference type="RefSeq" id="WP_251348168.1">
    <property type="nucleotide sequence ID" value="NZ_JAMQGR010000001.1"/>
</dbReference>
<sequence>MTDMMQINPIIIFCRSLAQLSAMLDKTGTAPHMLAARLHPDMLPFAQQVRAAVSFSLRGCCPLAGLEVADFSAVASLQEQIAHTMRYLKDIPVERFDGPPDRICRDRAGFADIALPADEFLQLYILPNFYFHFSMAYAIARSAGAAIGKGDFDGYHAYAPGFSFERPAAT</sequence>
<dbReference type="InterPro" id="IPR018531">
    <property type="entry name" value="DUF1993"/>
</dbReference>
<dbReference type="EMBL" id="JAMQGR010000001">
    <property type="protein sequence ID" value="MCM2564106.1"/>
    <property type="molecule type" value="Genomic_DNA"/>
</dbReference>
<evidence type="ECO:0000313" key="1">
    <source>
        <dbReference type="EMBL" id="MCM2564106.1"/>
    </source>
</evidence>
<gene>
    <name evidence="1" type="ORF">NCG91_00710</name>
</gene>
<keyword evidence="2" id="KW-1185">Reference proteome</keyword>
<dbReference type="PANTHER" id="PTHR36922">
    <property type="entry name" value="BLL2446 PROTEIN"/>
    <property type="match status" value="1"/>
</dbReference>
<dbReference type="Gene3D" id="1.20.120.450">
    <property type="entry name" value="dinb family like domain"/>
    <property type="match status" value="1"/>
</dbReference>
<proteinExistence type="predicted"/>